<dbReference type="OMA" id="MIHECKR"/>
<organism evidence="1 3">
    <name type="scientific">Cannabis sativa</name>
    <name type="common">Hemp</name>
    <name type="synonym">Marijuana</name>
    <dbReference type="NCBI Taxonomy" id="3483"/>
    <lineage>
        <taxon>Eukaryota</taxon>
        <taxon>Viridiplantae</taxon>
        <taxon>Streptophyta</taxon>
        <taxon>Embryophyta</taxon>
        <taxon>Tracheophyta</taxon>
        <taxon>Spermatophyta</taxon>
        <taxon>Magnoliopsida</taxon>
        <taxon>eudicotyledons</taxon>
        <taxon>Gunneridae</taxon>
        <taxon>Pentapetalae</taxon>
        <taxon>rosids</taxon>
        <taxon>fabids</taxon>
        <taxon>Rosales</taxon>
        <taxon>Cannabaceae</taxon>
        <taxon>Cannabis</taxon>
    </lineage>
</organism>
<dbReference type="Proteomes" id="UP000583929">
    <property type="component" value="Unassembled WGS sequence"/>
</dbReference>
<evidence type="ECO:0000313" key="3">
    <source>
        <dbReference type="Proteomes" id="UP000583929"/>
    </source>
</evidence>
<dbReference type="AlphaFoldDB" id="A0A7J6F9X1"/>
<proteinExistence type="predicted"/>
<name>A0A7J6F9X1_CANSA</name>
<reference evidence="1 3" key="1">
    <citation type="journal article" date="2020" name="bioRxiv">
        <title>Sequence and annotation of 42 cannabis genomes reveals extensive copy number variation in cannabinoid synthesis and pathogen resistance genes.</title>
        <authorList>
            <person name="Mckernan K.J."/>
            <person name="Helbert Y."/>
            <person name="Kane L.T."/>
            <person name="Ebling H."/>
            <person name="Zhang L."/>
            <person name="Liu B."/>
            <person name="Eaton Z."/>
            <person name="Mclaughlin S."/>
            <person name="Kingan S."/>
            <person name="Baybayan P."/>
            <person name="Concepcion G."/>
            <person name="Jordan M."/>
            <person name="Riva A."/>
            <person name="Barbazuk W."/>
            <person name="Harkins T."/>
        </authorList>
    </citation>
    <scope>NUCLEOTIDE SEQUENCE [LARGE SCALE GENOMIC DNA]</scope>
    <source>
        <strain evidence="3">cv. Jamaican Lion 4</strain>
        <strain evidence="1">Father</strain>
        <tissue evidence="1">Leaf</tissue>
    </source>
</reference>
<evidence type="ECO:0000313" key="1">
    <source>
        <dbReference type="EMBL" id="KAF4366679.1"/>
    </source>
</evidence>
<comment type="caution">
    <text evidence="1">The sequence shown here is derived from an EMBL/GenBank/DDBJ whole genome shotgun (WGS) entry which is preliminary data.</text>
</comment>
<accession>A0A803R1B4</accession>
<keyword evidence="3" id="KW-1185">Reference proteome</keyword>
<accession>A0A7J6F9X1</accession>
<dbReference type="EMBL" id="JAATIQ010000089">
    <property type="protein sequence ID" value="KAF4384828.1"/>
    <property type="molecule type" value="Genomic_DNA"/>
</dbReference>
<sequence length="84" mass="9536">MERIKPQPFLGDSCLSQEPKKTLGAKLRQACEAALISMDSYGSNQNCGKSLLIPKDIERRKVVYQYKAEDPIRTMMFLGSWSHT</sequence>
<evidence type="ECO:0000313" key="2">
    <source>
        <dbReference type="EMBL" id="KAF4384828.1"/>
    </source>
</evidence>
<protein>
    <submittedName>
        <fullName evidence="1">Uncharacterized protein</fullName>
    </submittedName>
</protein>
<accession>A0A803NHI4</accession>
<gene>
    <name evidence="2" type="ORF">G4B88_000224</name>
    <name evidence="1" type="ORF">G4B88_010754</name>
</gene>
<dbReference type="EMBL" id="JAATIQ010000254">
    <property type="protein sequence ID" value="KAF4366679.1"/>
    <property type="molecule type" value="Genomic_DNA"/>
</dbReference>